<dbReference type="InterPro" id="IPR050067">
    <property type="entry name" value="IPM_dehydratase_rel_enz"/>
</dbReference>
<dbReference type="InterPro" id="IPR001030">
    <property type="entry name" value="Acoase/IPM_deHydtase_lsu_aba"/>
</dbReference>
<keyword evidence="8" id="KW-1185">Reference proteome</keyword>
<feature type="domain" description="Aconitase/3-isopropylmalate dehydratase large subunit alpha/beta/alpha" evidence="5">
    <location>
        <begin position="331"/>
        <end position="371"/>
    </location>
</feature>
<accession>A0A9P9F9P9</accession>
<keyword evidence="2" id="KW-0408">Iron</keyword>
<dbReference type="InterPro" id="IPR015931">
    <property type="entry name" value="Acnase/IPM_dHydase_lsu_aba_1/3"/>
</dbReference>
<gene>
    <name evidence="7" type="ORF">EDB81DRAFT_867684</name>
</gene>
<feature type="domain" description="Aconitase/3-isopropylmalate dehydratase large subunit alpha/beta/alpha" evidence="5">
    <location>
        <begin position="157"/>
        <end position="310"/>
    </location>
</feature>
<dbReference type="PANTHER" id="PTHR43822">
    <property type="entry name" value="HOMOACONITASE, MITOCHONDRIAL-RELATED"/>
    <property type="match status" value="1"/>
</dbReference>
<dbReference type="SUPFAM" id="SSF52016">
    <property type="entry name" value="LeuD/IlvD-like"/>
    <property type="match status" value="1"/>
</dbReference>
<dbReference type="InterPro" id="IPR015928">
    <property type="entry name" value="Aconitase/3IPM_dehydase_swvl"/>
</dbReference>
<feature type="domain" description="Aconitase A/isopropylmalate dehydratase small subunit swivel" evidence="6">
    <location>
        <begin position="406"/>
        <end position="506"/>
    </location>
</feature>
<dbReference type="Gene3D" id="3.40.1060.10">
    <property type="entry name" value="Aconitase, Domain 2"/>
    <property type="match status" value="1"/>
</dbReference>
<dbReference type="AlphaFoldDB" id="A0A9P9F9P9"/>
<dbReference type="EMBL" id="JAGMUV010000005">
    <property type="protein sequence ID" value="KAH7156729.1"/>
    <property type="molecule type" value="Genomic_DNA"/>
</dbReference>
<dbReference type="Pfam" id="PF00330">
    <property type="entry name" value="Aconitase"/>
    <property type="match status" value="3"/>
</dbReference>
<dbReference type="PANTHER" id="PTHR43822:SF2">
    <property type="entry name" value="HOMOACONITASE, MITOCHONDRIAL"/>
    <property type="match status" value="1"/>
</dbReference>
<dbReference type="InterPro" id="IPR000573">
    <property type="entry name" value="AconitaseA/IPMdHydase_ssu_swvl"/>
</dbReference>
<protein>
    <recommendedName>
        <fullName evidence="9">Homoaconitase</fullName>
    </recommendedName>
</protein>
<proteinExistence type="predicted"/>
<dbReference type="InterPro" id="IPR036008">
    <property type="entry name" value="Aconitase_4Fe-4S_dom"/>
</dbReference>
<dbReference type="Gene3D" id="3.20.19.10">
    <property type="entry name" value="Aconitase, domain 4"/>
    <property type="match status" value="2"/>
</dbReference>
<evidence type="ECO:0000313" key="8">
    <source>
        <dbReference type="Proteomes" id="UP000738349"/>
    </source>
</evidence>
<dbReference type="Gene3D" id="3.30.499.10">
    <property type="entry name" value="Aconitase, domain 3"/>
    <property type="match status" value="4"/>
</dbReference>
<evidence type="ECO:0000256" key="2">
    <source>
        <dbReference type="ARBA" id="ARBA00023004"/>
    </source>
</evidence>
<dbReference type="SUPFAM" id="SSF53732">
    <property type="entry name" value="Aconitase iron-sulfur domain"/>
    <property type="match status" value="1"/>
</dbReference>
<dbReference type="GO" id="GO:0170038">
    <property type="term" value="P:proteinogenic amino acid biosynthetic process"/>
    <property type="evidence" value="ECO:0007669"/>
    <property type="project" value="UniProtKB-ARBA"/>
</dbReference>
<keyword evidence="1" id="KW-0479">Metal-binding</keyword>
<sequence>MAFRTVIRKESLFAPSLSSETRQPQTATEKILRRYAVGLPEGKVVRSGDYISISPWRILTHDNTAAVMGKFLTIGASKIRDPQQAVLAIDHDVASDSHSNMYGSVGCLGMAIVRSDAASIWATTKTWSLDPPVAKGTFLGTLPPGISGRDVIVALYDRPTIASMTTEWGALSGLMPVDSALERWLRAKATVSAALGDGVAANQITHERIDELMNNRPTADPGASYAKSFNLNLSTSSPIVSGPNSVRVATPLRELEAQDIRVNKAYPVSCTNGRASDIQSAARVFSEAAEKGEKAQVAPGVNFFIAAASLEQRIAEELWPLHRFGDPSTLLQPDEVGISASNRNSKGRMGSPDAKAYLTSPAVVAASALHGKTAGPGWYQKPDSFEQDIAFSIEEVPEKLIVEADSSEDDGAMVDILPGFPEKIQGEVVFCDADNINTDGIYPGNTYEDNITVKKMAEVVMENFDQDFGTATAILAKQIPLVVSSSFGNIFQRNSINNALMLVEAPRPCTATAGDFQGRLSDKMDCIPVLSDTGEGGENVLTRRTGWTSLWDAQETWTQKVGEVPPTVQMIAKAGLESWVKEDIAST</sequence>
<dbReference type="Pfam" id="PF00694">
    <property type="entry name" value="Aconitase_C"/>
    <property type="match status" value="1"/>
</dbReference>
<dbReference type="GO" id="GO:0016829">
    <property type="term" value="F:lyase activity"/>
    <property type="evidence" value="ECO:0007669"/>
    <property type="project" value="UniProtKB-KW"/>
</dbReference>
<organism evidence="7 8">
    <name type="scientific">Dactylonectria macrodidyma</name>
    <dbReference type="NCBI Taxonomy" id="307937"/>
    <lineage>
        <taxon>Eukaryota</taxon>
        <taxon>Fungi</taxon>
        <taxon>Dikarya</taxon>
        <taxon>Ascomycota</taxon>
        <taxon>Pezizomycotina</taxon>
        <taxon>Sordariomycetes</taxon>
        <taxon>Hypocreomycetidae</taxon>
        <taxon>Hypocreales</taxon>
        <taxon>Nectriaceae</taxon>
        <taxon>Dactylonectria</taxon>
    </lineage>
</organism>
<dbReference type="GO" id="GO:0170034">
    <property type="term" value="P:L-amino acid biosynthetic process"/>
    <property type="evidence" value="ECO:0007669"/>
    <property type="project" value="UniProtKB-ARBA"/>
</dbReference>
<evidence type="ECO:0000256" key="3">
    <source>
        <dbReference type="ARBA" id="ARBA00023014"/>
    </source>
</evidence>
<evidence type="ECO:0000256" key="4">
    <source>
        <dbReference type="ARBA" id="ARBA00023239"/>
    </source>
</evidence>
<feature type="domain" description="Aconitase/3-isopropylmalate dehydratase large subunit alpha/beta/alpha" evidence="5">
    <location>
        <begin position="93"/>
        <end position="156"/>
    </location>
</feature>
<name>A0A9P9F9P9_9HYPO</name>
<dbReference type="Proteomes" id="UP000738349">
    <property type="component" value="Unassembled WGS sequence"/>
</dbReference>
<dbReference type="OrthoDB" id="10262323at2759"/>
<evidence type="ECO:0000313" key="7">
    <source>
        <dbReference type="EMBL" id="KAH7156729.1"/>
    </source>
</evidence>
<reference evidence="7" key="1">
    <citation type="journal article" date="2021" name="Nat. Commun.">
        <title>Genetic determinants of endophytism in the Arabidopsis root mycobiome.</title>
        <authorList>
            <person name="Mesny F."/>
            <person name="Miyauchi S."/>
            <person name="Thiergart T."/>
            <person name="Pickel B."/>
            <person name="Atanasova L."/>
            <person name="Karlsson M."/>
            <person name="Huettel B."/>
            <person name="Barry K.W."/>
            <person name="Haridas S."/>
            <person name="Chen C."/>
            <person name="Bauer D."/>
            <person name="Andreopoulos W."/>
            <person name="Pangilinan J."/>
            <person name="LaButti K."/>
            <person name="Riley R."/>
            <person name="Lipzen A."/>
            <person name="Clum A."/>
            <person name="Drula E."/>
            <person name="Henrissat B."/>
            <person name="Kohler A."/>
            <person name="Grigoriev I.V."/>
            <person name="Martin F.M."/>
            <person name="Hacquard S."/>
        </authorList>
    </citation>
    <scope>NUCLEOTIDE SEQUENCE</scope>
    <source>
        <strain evidence="7">MPI-CAGE-AT-0147</strain>
    </source>
</reference>
<keyword evidence="4" id="KW-0456">Lyase</keyword>
<dbReference type="GO" id="GO:0051536">
    <property type="term" value="F:iron-sulfur cluster binding"/>
    <property type="evidence" value="ECO:0007669"/>
    <property type="project" value="UniProtKB-KW"/>
</dbReference>
<keyword evidence="3" id="KW-0411">Iron-sulfur</keyword>
<evidence type="ECO:0000256" key="1">
    <source>
        <dbReference type="ARBA" id="ARBA00022723"/>
    </source>
</evidence>
<evidence type="ECO:0008006" key="9">
    <source>
        <dbReference type="Google" id="ProtNLM"/>
    </source>
</evidence>
<dbReference type="InterPro" id="IPR015932">
    <property type="entry name" value="Aconitase_dom2"/>
</dbReference>
<evidence type="ECO:0000259" key="6">
    <source>
        <dbReference type="Pfam" id="PF00694"/>
    </source>
</evidence>
<evidence type="ECO:0000259" key="5">
    <source>
        <dbReference type="Pfam" id="PF00330"/>
    </source>
</evidence>
<dbReference type="GO" id="GO:0046872">
    <property type="term" value="F:metal ion binding"/>
    <property type="evidence" value="ECO:0007669"/>
    <property type="project" value="UniProtKB-KW"/>
</dbReference>
<comment type="caution">
    <text evidence="7">The sequence shown here is derived from an EMBL/GenBank/DDBJ whole genome shotgun (WGS) entry which is preliminary data.</text>
</comment>